<evidence type="ECO:0000313" key="5">
    <source>
        <dbReference type="Proteomes" id="UP000709437"/>
    </source>
</evidence>
<dbReference type="InterPro" id="IPR010427">
    <property type="entry name" value="DUF1023"/>
</dbReference>
<feature type="compositionally biased region" description="Basic and acidic residues" evidence="2">
    <location>
        <begin position="555"/>
        <end position="564"/>
    </location>
</feature>
<dbReference type="InterPro" id="IPR036689">
    <property type="entry name" value="ESAT-6-like_sf"/>
</dbReference>
<dbReference type="EMBL" id="JAHEWX010000036">
    <property type="protein sequence ID" value="MBT1543564.1"/>
    <property type="molecule type" value="Genomic_DNA"/>
</dbReference>
<feature type="region of interest" description="Disordered" evidence="2">
    <location>
        <begin position="515"/>
        <end position="566"/>
    </location>
</feature>
<keyword evidence="1" id="KW-0175">Coiled coil</keyword>
<proteinExistence type="predicted"/>
<gene>
    <name evidence="4" type="ORF">KK103_17515</name>
</gene>
<feature type="domain" description="DUF1023" evidence="3">
    <location>
        <begin position="344"/>
        <end position="511"/>
    </location>
</feature>
<evidence type="ECO:0000256" key="1">
    <source>
        <dbReference type="SAM" id="Coils"/>
    </source>
</evidence>
<organism evidence="4 5">
    <name type="scientific">Curtobacterium flaccumfaciens pv. flaccumfaciens</name>
    <dbReference type="NCBI Taxonomy" id="138532"/>
    <lineage>
        <taxon>Bacteria</taxon>
        <taxon>Bacillati</taxon>
        <taxon>Actinomycetota</taxon>
        <taxon>Actinomycetes</taxon>
        <taxon>Micrococcales</taxon>
        <taxon>Microbacteriaceae</taxon>
        <taxon>Curtobacterium</taxon>
    </lineage>
</organism>
<sequence>MTADPTAGDPDGIRRLARVHTQHADAVRAGARQVVNAAEAAQSGWSGKAQEQFVTVAATVPASSQRIAARLDEAASALGTYAREVQQIQDEAQRVQTAQQNAADDVAANARAIRAATATAQSVDAVESDTVKLQQLQNGAASLAGLQGRLSVQWEELVMRRDAADRRAASALEAPEVVGTLKSAAAVAKMSDGQFLTWLGTLDKESIAALQDDPAIAARLARMDAKDVALWWNAMSGPAGAHSAEQDAFVAALPVALGNLNGVAYWARARANKTVLADKLSEAKQKTSYWDKQLKSASSPAAAAAARTQLQIWERQRDGYQNIQMTLDTKPVSLISLVDDRPPLAQIVAGDMDTAVHVTYIVPGMNTATYQDGTVQNYATIAAGMRAEQAVLGKTAPSNVAVVSWIGYHGPMADDLSFASVVANGRAHTGADALVADLNGFDAVRAASGRDSSLSVVAHSYGTNVATIALTKTHADHVVLLGSAGVTDVAPNADALQVPKGEVFASQGAKDGWAITGQNLSGRQDPTDPSWGAHDFSAETQGSGADTLNGITHHGPYDGREGNDQGRYSYFDNATTAQYNTAKATMGLGDQIPEAGAPFDRMRQQTKDNWFMYEWQTGLTGDPTQ</sequence>
<dbReference type="Gene3D" id="1.10.287.1060">
    <property type="entry name" value="ESAT-6-like"/>
    <property type="match status" value="1"/>
</dbReference>
<dbReference type="AlphaFoldDB" id="A0A9Q2ZSQ6"/>
<evidence type="ECO:0000259" key="3">
    <source>
        <dbReference type="Pfam" id="PF06259"/>
    </source>
</evidence>
<dbReference type="RefSeq" id="WP_214563697.1">
    <property type="nucleotide sequence ID" value="NZ_JAHEWX010000036.1"/>
</dbReference>
<evidence type="ECO:0000256" key="2">
    <source>
        <dbReference type="SAM" id="MobiDB-lite"/>
    </source>
</evidence>
<feature type="compositionally biased region" description="Polar residues" evidence="2">
    <location>
        <begin position="538"/>
        <end position="550"/>
    </location>
</feature>
<evidence type="ECO:0000313" key="4">
    <source>
        <dbReference type="EMBL" id="MBT1543564.1"/>
    </source>
</evidence>
<dbReference type="Pfam" id="PF06259">
    <property type="entry name" value="Abhydrolase_8"/>
    <property type="match status" value="1"/>
</dbReference>
<feature type="coiled-coil region" evidence="1">
    <location>
        <begin position="71"/>
        <end position="105"/>
    </location>
</feature>
<comment type="caution">
    <text evidence="4">The sequence shown here is derived from an EMBL/GenBank/DDBJ whole genome shotgun (WGS) entry which is preliminary data.</text>
</comment>
<dbReference type="Proteomes" id="UP000709437">
    <property type="component" value="Unassembled WGS sequence"/>
</dbReference>
<name>A0A9Q2ZSQ6_9MICO</name>
<reference evidence="4" key="1">
    <citation type="submission" date="2021-05" db="EMBL/GenBank/DDBJ databases">
        <title>Whole genome sequence of Curtobacterium flaccumfaciens pv. flaccumfaciens strain CFBP 3417.</title>
        <authorList>
            <person name="Osdaghi E."/>
            <person name="Taghouti G."/>
            <person name="Portier P."/>
            <person name="Fazliarab A."/>
            <person name="Taghavi S.M."/>
            <person name="Briand M."/>
            <person name="Le-Saux M."/>
            <person name="Jacques M.-A."/>
        </authorList>
    </citation>
    <scope>NUCLEOTIDE SEQUENCE</scope>
    <source>
        <strain evidence="4">CFBP 3417</strain>
    </source>
</reference>
<accession>A0A9Q2ZSQ6</accession>
<dbReference type="SUPFAM" id="SSF140453">
    <property type="entry name" value="EsxAB dimer-like"/>
    <property type="match status" value="1"/>
</dbReference>
<protein>
    <recommendedName>
        <fullName evidence="3">DUF1023 domain-containing protein</fullName>
    </recommendedName>
</protein>